<dbReference type="Gene3D" id="3.40.50.410">
    <property type="entry name" value="von Willebrand factor, type A domain"/>
    <property type="match status" value="1"/>
</dbReference>
<proteinExistence type="predicted"/>
<comment type="subcellular location">
    <subcellularLocation>
        <location evidence="1">Secreted</location>
    </subcellularLocation>
</comment>
<dbReference type="GO" id="GO:0004674">
    <property type="term" value="F:protein serine/threonine kinase activity"/>
    <property type="evidence" value="ECO:0007669"/>
    <property type="project" value="TreeGrafter"/>
</dbReference>
<comment type="caution">
    <text evidence="5">The sequence shown here is derived from an EMBL/GenBank/DDBJ whole genome shotgun (WGS) entry which is preliminary data.</text>
</comment>
<dbReference type="GO" id="GO:0005737">
    <property type="term" value="C:cytoplasm"/>
    <property type="evidence" value="ECO:0007669"/>
    <property type="project" value="TreeGrafter"/>
</dbReference>
<dbReference type="SUPFAM" id="SSF53300">
    <property type="entry name" value="vWA-like"/>
    <property type="match status" value="1"/>
</dbReference>
<keyword evidence="2" id="KW-0964">Secreted</keyword>
<evidence type="ECO:0000259" key="4">
    <source>
        <dbReference type="PROSITE" id="PS50234"/>
    </source>
</evidence>
<gene>
    <name evidence="5" type="ORF">FSP39_022413</name>
</gene>
<dbReference type="InterPro" id="IPR036465">
    <property type="entry name" value="vWFA_dom_sf"/>
</dbReference>
<dbReference type="SMART" id="SM00327">
    <property type="entry name" value="VWA"/>
    <property type="match status" value="1"/>
</dbReference>
<evidence type="ECO:0000256" key="1">
    <source>
        <dbReference type="ARBA" id="ARBA00004613"/>
    </source>
</evidence>
<name>A0AA88XWX3_PINIB</name>
<dbReference type="InterPro" id="IPR002035">
    <property type="entry name" value="VWF_A"/>
</dbReference>
<accession>A0AA88XWX3</accession>
<reference evidence="5" key="1">
    <citation type="submission" date="2019-08" db="EMBL/GenBank/DDBJ databases">
        <title>The improved chromosome-level genome for the pearl oyster Pinctada fucata martensii using PacBio sequencing and Hi-C.</title>
        <authorList>
            <person name="Zheng Z."/>
        </authorList>
    </citation>
    <scope>NUCLEOTIDE SEQUENCE</scope>
    <source>
        <strain evidence="5">ZZ-2019</strain>
        <tissue evidence="5">Adductor muscle</tissue>
    </source>
</reference>
<keyword evidence="6" id="KW-1185">Reference proteome</keyword>
<keyword evidence="3" id="KW-0732">Signal</keyword>
<dbReference type="InterPro" id="IPR052969">
    <property type="entry name" value="Thr-specific_kinase-like"/>
</dbReference>
<organism evidence="5 6">
    <name type="scientific">Pinctada imbricata</name>
    <name type="common">Atlantic pearl-oyster</name>
    <name type="synonym">Pinctada martensii</name>
    <dbReference type="NCBI Taxonomy" id="66713"/>
    <lineage>
        <taxon>Eukaryota</taxon>
        <taxon>Metazoa</taxon>
        <taxon>Spiralia</taxon>
        <taxon>Lophotrochozoa</taxon>
        <taxon>Mollusca</taxon>
        <taxon>Bivalvia</taxon>
        <taxon>Autobranchia</taxon>
        <taxon>Pteriomorphia</taxon>
        <taxon>Pterioida</taxon>
        <taxon>Pterioidea</taxon>
        <taxon>Pteriidae</taxon>
        <taxon>Pinctada</taxon>
    </lineage>
</organism>
<dbReference type="CDD" id="cd00198">
    <property type="entry name" value="vWFA"/>
    <property type="match status" value="1"/>
</dbReference>
<dbReference type="EMBL" id="VSWD01000009">
    <property type="protein sequence ID" value="KAK3093976.1"/>
    <property type="molecule type" value="Genomic_DNA"/>
</dbReference>
<evidence type="ECO:0000256" key="3">
    <source>
        <dbReference type="ARBA" id="ARBA00022729"/>
    </source>
</evidence>
<feature type="domain" description="VWFA" evidence="4">
    <location>
        <begin position="27"/>
        <end position="233"/>
    </location>
</feature>
<dbReference type="PANTHER" id="PTHR47763:SF1">
    <property type="entry name" value="DUF659 DOMAIN-CONTAINING PROTEIN"/>
    <property type="match status" value="1"/>
</dbReference>
<dbReference type="Proteomes" id="UP001186944">
    <property type="component" value="Unassembled WGS sequence"/>
</dbReference>
<dbReference type="PROSITE" id="PS50234">
    <property type="entry name" value="VWFA"/>
    <property type="match status" value="1"/>
</dbReference>
<evidence type="ECO:0000313" key="6">
    <source>
        <dbReference type="Proteomes" id="UP001186944"/>
    </source>
</evidence>
<protein>
    <recommendedName>
        <fullName evidence="4">VWFA domain-containing protein</fullName>
    </recommendedName>
</protein>
<dbReference type="AlphaFoldDB" id="A0AA88XWX3"/>
<evidence type="ECO:0000313" key="5">
    <source>
        <dbReference type="EMBL" id="KAK3093976.1"/>
    </source>
</evidence>
<dbReference type="Pfam" id="PF25106">
    <property type="entry name" value="VWA_4"/>
    <property type="match status" value="1"/>
</dbReference>
<evidence type="ECO:0000256" key="2">
    <source>
        <dbReference type="ARBA" id="ARBA00022525"/>
    </source>
</evidence>
<dbReference type="PANTHER" id="PTHR47763">
    <property type="entry name" value="ALPHA-PROTEIN KINASE VWKA"/>
    <property type="match status" value="1"/>
</dbReference>
<sequence length="439" mass="47620">MAGNRTRSQTKKVAQPGLAKHDSSVLDLAFAMDCTGSMSSYIKIAQDNIRNIVEQLVASEKSDIQLALVEYRDHPPQDTTFVTRTHDFTPSVSKMKEWLNNSSAQGGGDMPEAVADALHDVYKLSWRENSTKICVLISDAPPHGLMQSGDGFPDGSPSGVDPMVVVRQMAEKGITLYSVGCEPSIIPYKEFFSAIAYLTGGQYVPLTAAKLLTQVIIGGAQEEMSLEKFMAEVDEEVQKEMAAGREINEEEMSRRIHSIFKSKGIVTKQLQRNAAELDEASATSQIYSAQANMAELKSKFTPMASPHMASLSMAPGFGGGAMRRSRGAPMYPPMASPHMASLSMAPGFGGGAMRRSRGAPMYPPMASPHMASLSMAPGFGGGAMRRSRGAPMYPTPLGMGEYVEAMDTGDRYETVETAATEQQVKRMVQKSKMRNVKKF</sequence>
<dbReference type="InterPro" id="IPR056861">
    <property type="entry name" value="HMCN1-like_VWA"/>
</dbReference>